<reference evidence="4 5" key="1">
    <citation type="submission" date="2017-11" db="EMBL/GenBank/DDBJ databases">
        <title>De-novo sequencing of pomegranate (Punica granatum L.) genome.</title>
        <authorList>
            <person name="Akparov Z."/>
            <person name="Amiraslanov A."/>
            <person name="Hajiyeva S."/>
            <person name="Abbasov M."/>
            <person name="Kaur K."/>
            <person name="Hamwieh A."/>
            <person name="Solovyev V."/>
            <person name="Salamov A."/>
            <person name="Braich B."/>
            <person name="Kosarev P."/>
            <person name="Mahmoud A."/>
            <person name="Hajiyev E."/>
            <person name="Babayeva S."/>
            <person name="Izzatullayeva V."/>
            <person name="Mammadov A."/>
            <person name="Mammadov A."/>
            <person name="Sharifova S."/>
            <person name="Ojaghi J."/>
            <person name="Eynullazada K."/>
            <person name="Bayramov B."/>
            <person name="Abdulazimova A."/>
            <person name="Shahmuradov I."/>
        </authorList>
    </citation>
    <scope>NUCLEOTIDE SEQUENCE [LARGE SCALE GENOMIC DNA]</scope>
    <source>
        <strain evidence="5">cv. AG2017</strain>
        <tissue evidence="4">Leaf</tissue>
    </source>
</reference>
<evidence type="ECO:0000313" key="5">
    <source>
        <dbReference type="Proteomes" id="UP000233551"/>
    </source>
</evidence>
<dbReference type="Pfam" id="PF02458">
    <property type="entry name" value="Transferase"/>
    <property type="match status" value="2"/>
</dbReference>
<proteinExistence type="inferred from homology"/>
<name>A0A2I0LCF6_PUNGR</name>
<dbReference type="STRING" id="22663.A0A2I0LCF6"/>
<dbReference type="PANTHER" id="PTHR31623:SF79">
    <property type="entry name" value="SALUTARIDINOL 7-O-ACETYLTRANSFERASE"/>
    <property type="match status" value="1"/>
</dbReference>
<keyword evidence="3" id="KW-0012">Acyltransferase</keyword>
<evidence type="ECO:0000256" key="2">
    <source>
        <dbReference type="ARBA" id="ARBA00022679"/>
    </source>
</evidence>
<evidence type="ECO:0000313" key="4">
    <source>
        <dbReference type="EMBL" id="PKI78359.1"/>
    </source>
</evidence>
<dbReference type="GO" id="GO:0016746">
    <property type="term" value="F:acyltransferase activity"/>
    <property type="evidence" value="ECO:0007669"/>
    <property type="project" value="UniProtKB-KW"/>
</dbReference>
<accession>A0A2I0LCF6</accession>
<evidence type="ECO:0000256" key="1">
    <source>
        <dbReference type="ARBA" id="ARBA00009861"/>
    </source>
</evidence>
<sequence>MKIEIISKDTIEPSSQPPPHLRTYKLSLLDQISPPYYVPVVLFYPAPNPGLINGADAVDHNTVFNSLQKSLSEALSVYYPLAGRIRGDDPNSVDLHGGGALFVKARVPGAPLSGFLANPDLDLIGNLLPLDPYNVGGSDSKSDLVVTAIQASIFECGGISLGVCISHRVADGATLSTFLDYWAASSIGSSRKLVSPSLDAAILFPPRDEFRDHAQNDVIRKEKVVTKRFVFESSSLASLRESAAKGSSIGKPTLVEAVTALICKSAMKARKHAHGTEGQTSSSTVITHIVNLRGRRIPPLPEHSLGNIWRFAIAAIRTLFESYNMIFDPQTVWYSRIVLSGPRASVSYEICSLNREEASKVELCDLVGHLRQSIRKIDADYVRKLEGEDGFYHACESFKEMSKLKYEGEGEVESYRFSSWVRFPFYEVDFGFGKPVWACNSKVPIRNVVILMATRSGDGIETWVTLDEDEMHKFMNDPLLLQFTATS</sequence>
<gene>
    <name evidence="4" type="ORF">CRG98_001302</name>
</gene>
<comment type="similarity">
    <text evidence="1">Belongs to the plant acyltransferase family.</text>
</comment>
<evidence type="ECO:0008006" key="6">
    <source>
        <dbReference type="Google" id="ProtNLM"/>
    </source>
</evidence>
<protein>
    <recommendedName>
        <fullName evidence="6">Stemmadenine O-acetyltransferase-like</fullName>
    </recommendedName>
</protein>
<dbReference type="PANTHER" id="PTHR31623">
    <property type="entry name" value="F21J9.9"/>
    <property type="match status" value="1"/>
</dbReference>
<dbReference type="InterPro" id="IPR023213">
    <property type="entry name" value="CAT-like_dom_sf"/>
</dbReference>
<keyword evidence="5" id="KW-1185">Reference proteome</keyword>
<keyword evidence="2" id="KW-0808">Transferase</keyword>
<organism evidence="4 5">
    <name type="scientific">Punica granatum</name>
    <name type="common">Pomegranate</name>
    <dbReference type="NCBI Taxonomy" id="22663"/>
    <lineage>
        <taxon>Eukaryota</taxon>
        <taxon>Viridiplantae</taxon>
        <taxon>Streptophyta</taxon>
        <taxon>Embryophyta</taxon>
        <taxon>Tracheophyta</taxon>
        <taxon>Spermatophyta</taxon>
        <taxon>Magnoliopsida</taxon>
        <taxon>eudicotyledons</taxon>
        <taxon>Gunneridae</taxon>
        <taxon>Pentapetalae</taxon>
        <taxon>rosids</taxon>
        <taxon>malvids</taxon>
        <taxon>Myrtales</taxon>
        <taxon>Lythraceae</taxon>
        <taxon>Punica</taxon>
    </lineage>
</organism>
<dbReference type="AlphaFoldDB" id="A0A2I0LCF6"/>
<dbReference type="Gene3D" id="3.30.559.10">
    <property type="entry name" value="Chloramphenicol acetyltransferase-like domain"/>
    <property type="match status" value="2"/>
</dbReference>
<dbReference type="EMBL" id="PGOL01000055">
    <property type="protein sequence ID" value="PKI78359.1"/>
    <property type="molecule type" value="Genomic_DNA"/>
</dbReference>
<comment type="caution">
    <text evidence="4">The sequence shown here is derived from an EMBL/GenBank/DDBJ whole genome shotgun (WGS) entry which is preliminary data.</text>
</comment>
<evidence type="ECO:0000256" key="3">
    <source>
        <dbReference type="ARBA" id="ARBA00023315"/>
    </source>
</evidence>
<dbReference type="Proteomes" id="UP000233551">
    <property type="component" value="Unassembled WGS sequence"/>
</dbReference>